<dbReference type="Pfam" id="PF13087">
    <property type="entry name" value="AAA_12"/>
    <property type="match status" value="1"/>
</dbReference>
<evidence type="ECO:0000256" key="2">
    <source>
        <dbReference type="ARBA" id="ARBA00022737"/>
    </source>
</evidence>
<keyword evidence="2" id="KW-0677">Repeat</keyword>
<evidence type="ECO:0000256" key="1">
    <source>
        <dbReference type="ARBA" id="ARBA00022723"/>
    </source>
</evidence>
<dbReference type="InterPro" id="IPR027417">
    <property type="entry name" value="P-loop_NTPase"/>
</dbReference>
<keyword evidence="1" id="KW-0479">Metal-binding</keyword>
<name>A0AAW0YRE3_CHEQU</name>
<dbReference type="InterPro" id="IPR057373">
    <property type="entry name" value="ZNFX1"/>
</dbReference>
<evidence type="ECO:0000256" key="4">
    <source>
        <dbReference type="ARBA" id="ARBA00022833"/>
    </source>
</evidence>
<dbReference type="InterPro" id="IPR041677">
    <property type="entry name" value="DNA2/NAM7_AAA_11"/>
</dbReference>
<dbReference type="InterPro" id="IPR047187">
    <property type="entry name" value="SF1_C_Upf1"/>
</dbReference>
<keyword evidence="5" id="KW-0175">Coiled coil</keyword>
<dbReference type="GO" id="GO:0008270">
    <property type="term" value="F:zinc ion binding"/>
    <property type="evidence" value="ECO:0007669"/>
    <property type="project" value="UniProtKB-KW"/>
</dbReference>
<dbReference type="Pfam" id="PF25396">
    <property type="entry name" value="ZNFX1"/>
    <property type="match status" value="1"/>
</dbReference>
<dbReference type="InterPro" id="IPR000967">
    <property type="entry name" value="Znf_NFX1"/>
</dbReference>
<gene>
    <name evidence="7" type="ORF">OTU49_014217</name>
</gene>
<dbReference type="PANTHER" id="PTHR10887:SF341">
    <property type="entry name" value="NFX1-TYPE ZINC FINGER-CONTAINING PROTEIN 1"/>
    <property type="match status" value="1"/>
</dbReference>
<evidence type="ECO:0000313" key="7">
    <source>
        <dbReference type="EMBL" id="KAK8754171.1"/>
    </source>
</evidence>
<feature type="domain" description="NF-X1-type" evidence="6">
    <location>
        <begin position="1274"/>
        <end position="1300"/>
    </location>
</feature>
<dbReference type="EMBL" id="JARKIK010000001">
    <property type="protein sequence ID" value="KAK8754171.1"/>
    <property type="molecule type" value="Genomic_DNA"/>
</dbReference>
<dbReference type="GO" id="GO:0031380">
    <property type="term" value="C:nuclear RNA-directed RNA polymerase complex"/>
    <property type="evidence" value="ECO:0007669"/>
    <property type="project" value="TreeGrafter"/>
</dbReference>
<evidence type="ECO:0000313" key="8">
    <source>
        <dbReference type="Proteomes" id="UP001445076"/>
    </source>
</evidence>
<evidence type="ECO:0000259" key="6">
    <source>
        <dbReference type="SMART" id="SM00438"/>
    </source>
</evidence>
<organism evidence="7 8">
    <name type="scientific">Cherax quadricarinatus</name>
    <name type="common">Australian red claw crayfish</name>
    <dbReference type="NCBI Taxonomy" id="27406"/>
    <lineage>
        <taxon>Eukaryota</taxon>
        <taxon>Metazoa</taxon>
        <taxon>Ecdysozoa</taxon>
        <taxon>Arthropoda</taxon>
        <taxon>Crustacea</taxon>
        <taxon>Multicrustacea</taxon>
        <taxon>Malacostraca</taxon>
        <taxon>Eumalacostraca</taxon>
        <taxon>Eucarida</taxon>
        <taxon>Decapoda</taxon>
        <taxon>Pleocyemata</taxon>
        <taxon>Astacidea</taxon>
        <taxon>Parastacoidea</taxon>
        <taxon>Parastacidae</taxon>
        <taxon>Cherax</taxon>
    </lineage>
</organism>
<dbReference type="GO" id="GO:0031048">
    <property type="term" value="P:regulatory ncRNA-mediated heterochromatin formation"/>
    <property type="evidence" value="ECO:0007669"/>
    <property type="project" value="TreeGrafter"/>
</dbReference>
<dbReference type="SMART" id="SM00438">
    <property type="entry name" value="ZnF_NFX"/>
    <property type="match status" value="4"/>
</dbReference>
<dbReference type="SUPFAM" id="SSF52540">
    <property type="entry name" value="P-loop containing nucleoside triphosphate hydrolases"/>
    <property type="match status" value="1"/>
</dbReference>
<comment type="caution">
    <text evidence="7">The sequence shown here is derived from an EMBL/GenBank/DDBJ whole genome shotgun (WGS) entry which is preliminary data.</text>
</comment>
<protein>
    <recommendedName>
        <fullName evidence="6">NF-X1-type domain-containing protein</fullName>
    </recommendedName>
</protein>
<dbReference type="CDD" id="cd06008">
    <property type="entry name" value="NF-X1-zinc-finger"/>
    <property type="match status" value="1"/>
</dbReference>
<feature type="domain" description="NF-X1-type" evidence="6">
    <location>
        <begin position="1616"/>
        <end position="1633"/>
    </location>
</feature>
<dbReference type="Gene3D" id="3.40.50.300">
    <property type="entry name" value="P-loop containing nucleotide triphosphate hydrolases"/>
    <property type="match status" value="3"/>
</dbReference>
<feature type="domain" description="NF-X1-type" evidence="6">
    <location>
        <begin position="1385"/>
        <end position="1408"/>
    </location>
</feature>
<dbReference type="Proteomes" id="UP001445076">
    <property type="component" value="Unassembled WGS sequence"/>
</dbReference>
<feature type="coiled-coil region" evidence="5">
    <location>
        <begin position="255"/>
        <end position="282"/>
    </location>
</feature>
<dbReference type="CDD" id="cd18808">
    <property type="entry name" value="SF1_C_Upf1"/>
    <property type="match status" value="1"/>
</dbReference>
<reference evidence="7 8" key="1">
    <citation type="journal article" date="2024" name="BMC Genomics">
        <title>Genome assembly of redclaw crayfish (Cherax quadricarinatus) provides insights into its immune adaptation and hypoxia tolerance.</title>
        <authorList>
            <person name="Liu Z."/>
            <person name="Zheng J."/>
            <person name="Li H."/>
            <person name="Fang K."/>
            <person name="Wang S."/>
            <person name="He J."/>
            <person name="Zhou D."/>
            <person name="Weng S."/>
            <person name="Chi M."/>
            <person name="Gu Z."/>
            <person name="He J."/>
            <person name="Li F."/>
            <person name="Wang M."/>
        </authorList>
    </citation>
    <scope>NUCLEOTIDE SEQUENCE [LARGE SCALE GENOMIC DNA]</scope>
    <source>
        <strain evidence="7">ZL_2023a</strain>
    </source>
</reference>
<dbReference type="GO" id="GO:0004386">
    <property type="term" value="F:helicase activity"/>
    <property type="evidence" value="ECO:0007669"/>
    <property type="project" value="InterPro"/>
</dbReference>
<dbReference type="InterPro" id="IPR041679">
    <property type="entry name" value="DNA2/NAM7-like_C"/>
</dbReference>
<evidence type="ECO:0000256" key="3">
    <source>
        <dbReference type="ARBA" id="ARBA00022771"/>
    </source>
</evidence>
<dbReference type="InterPro" id="IPR045055">
    <property type="entry name" value="DNA2/NAM7-like"/>
</dbReference>
<dbReference type="PANTHER" id="PTHR10887">
    <property type="entry name" value="DNA2/NAM7 HELICASE FAMILY"/>
    <property type="match status" value="1"/>
</dbReference>
<evidence type="ECO:0000256" key="5">
    <source>
        <dbReference type="SAM" id="Coils"/>
    </source>
</evidence>
<keyword evidence="4" id="KW-0862">Zinc</keyword>
<dbReference type="FunFam" id="3.40.50.300:FF:000742">
    <property type="entry name" value="NFX1-type zinc finger-containing protein 1"/>
    <property type="match status" value="1"/>
</dbReference>
<dbReference type="Pfam" id="PF13086">
    <property type="entry name" value="AAA_11"/>
    <property type="match status" value="2"/>
</dbReference>
<accession>A0AAW0YRE3</accession>
<feature type="coiled-coil region" evidence="5">
    <location>
        <begin position="913"/>
        <end position="940"/>
    </location>
</feature>
<proteinExistence type="predicted"/>
<sequence length="1898" mass="217954">MKRWHSWQNSRPYKIQRIVGDNVTEVGIEELAGCASSPRHYEDYHIRYKHNYSNFQRGQRKYFKSHRGYSSGNGRGGGGGAGRGNDFGNSFLSDSMSEERSLESIRNHKTKRKHSMGFRELEKLLKLPSDVVVIELLRKGSGFHLLLEEDNIKDGKFMLLIKVLSHATSTQSNRENLCDLFSRTCERKFIDKICTFIFKIKRSYLNNAEDLFTKLCVFLEAYASTMTTNAIDRLPSLLDACTAALAPLKEKKLISETLFKQYEELQEMLTEASKQWEQEKKLDSEEKKRQKYEMDYMEPPDDFREYPVLPTPRDLSAVEHPFLRKNIVKGKYNDPDHYLDVQFRLLREDFVRPLRKGIHDFKSGRGNKIKDVRIYHGVTIVGSELKNHVVIHYVQMNMSKKIKLENSKRLLYGNLLCFSSDDFRTLLLASVAERDQELLKKGIIVVQFESDIEMLDMSSKFLMVESKTYFMPYKHVLMALKNISGTAFPLAPYIVYVEPNIKSPRYLNEGEKYDLRVIAKMKMMKKSEAYNTLFDFEMDTEEPEDDQCINLKEVNVRGALTTWPSENDLGLDSSQVRALRSGLTKQLAIIQGPPGTGKTFIGLKITQILLHNSHVWKSKDHPTPVLVVCFTNHALDQFLEGMTSYTSNIVRIGSRSKSDIIHKFQISSLVRTLHECRGIPQAIHERSCELRNLMKQSEYKIKRMRNTILCCKEIRGIICFDILKEEGVIPPHLVEQLEVVYDDNKLTAWLLLDTDPVNFDYEQQYTLSKPQYKPISLTQKKIKEKEEGELSDYEWEDAHELLGLEEQDRLLEKDTDYGDDDDDAKCEVPYLNYEITVDGLAKKLDNIMDITDTEPCYNHTDISGQLEALNIGLSITGNHFKLNHLENNQQLNLWELSFSERWQLYNYWLGKFIDIATNKVKTLESNYQKHSQALQETRNQEYLFTMRQASVVGMTTTGAAQYNSIMQDLAPAIVIIEEAAEILESHVITSLTANCQHLILIGDHQQLRPSATVYELATKYGLGTSLFERLIKNGLAYETLQYQHRMRPSISRLLVPSIYPQLKNHPSVDNYPNIKGITKNSFFISHDIPEREDSDDNNSHENQYEAEFVTGLCRHLILQGYSSNQITILTPYSGQFFLLRKLQRNHRVCQSVRICVVDNFQGEENDIILLSLVRSNSEGNVGFLRTDNRVCVALSRAKHGLYITGNMDLLCTSSELWKKINKDLTDENSIGNSLTLKCENHPDQLTLVSSGADFVNKSPEGGCLQVCGGSLPKCKHSCPKICHMDDLEHKNFKCRVPCLKILCDLDHQCPKKCWETCTQCEVPVMKVLPCSHSHTIPCHVNPDNHKCPSEVIKEKPICHHKFKMPCHYDPQLFPCSMDCDTRLDCGHKCRQKCHRTSDPDHIFYQCLEYCARLNAGCLQKHNCLKKCYQECSPCIIKVKKTLPCGHVAYKVDCSEHIEDIRCHKPCKNTLPCGHLCTKPCYQECGNCAVKVEKTVQGCNHVVQIECHLPATNRKCNGKCPKRLPCGHPCAERCMDVCTVTCKKLVMSTNKCPKGHYIKLPCHLIGKVNGEDAWVYCKEPCNQVLNCDHNCVGDCHRCFQGRIHVSCLQPCRKPLVCGHICKYPCSRECPPCQEDCQWRCSHSRCRKKCGVPCLSCKMFCNWKCSHLMCEKLCGEMCSREPCDKPCPKKLQCSHPCVGFCGDPCPPLCRICNVDELKEFVLLGFEEDHDARFVLLEDCGHTIEVQGLEGWLNQQTDEIGMKTCPKCRKPIYNNHRYQNIILKTYEIVNAVKNKYYKAQSEIMMKDIEMVLQDPEIADCFGSHVRKLHEKLSIRTSMKHNRHNKQILITEGELGLIQFQAQVLKKATSILKSLSEKRLGSQVLALFILMVHMRWLTLKFI</sequence>
<feature type="domain" description="NF-X1-type" evidence="6">
    <location>
        <begin position="1472"/>
        <end position="1489"/>
    </location>
</feature>
<dbReference type="SUPFAM" id="SSF57850">
    <property type="entry name" value="RING/U-box"/>
    <property type="match status" value="1"/>
</dbReference>
<keyword evidence="3" id="KW-0863">Zinc-finger</keyword>
<keyword evidence="8" id="KW-1185">Reference proteome</keyword>